<evidence type="ECO:0000256" key="3">
    <source>
        <dbReference type="ARBA" id="ARBA00022448"/>
    </source>
</evidence>
<dbReference type="InterPro" id="IPR003593">
    <property type="entry name" value="AAA+_ATPase"/>
</dbReference>
<dbReference type="PANTHER" id="PTHR43776:SF7">
    <property type="entry name" value="D,D-DIPEPTIDE TRANSPORT ATP-BINDING PROTEIN DDPF-RELATED"/>
    <property type="match status" value="1"/>
</dbReference>
<keyword evidence="4" id="KW-0547">Nucleotide-binding</keyword>
<dbReference type="InterPro" id="IPR050319">
    <property type="entry name" value="ABC_transp_ATP-bind"/>
</dbReference>
<evidence type="ECO:0000256" key="2">
    <source>
        <dbReference type="ARBA" id="ARBA00005417"/>
    </source>
</evidence>
<keyword evidence="6" id="KW-0571">Peptide transport</keyword>
<dbReference type="EMBL" id="AZEY01000050">
    <property type="protein sequence ID" value="KRL66084.1"/>
    <property type="molecule type" value="Genomic_DNA"/>
</dbReference>
<dbReference type="Gene3D" id="3.40.50.300">
    <property type="entry name" value="P-loop containing nucleotide triphosphate hydrolases"/>
    <property type="match status" value="1"/>
</dbReference>
<dbReference type="PROSITE" id="PS50893">
    <property type="entry name" value="ABC_TRANSPORTER_2"/>
    <property type="match status" value="1"/>
</dbReference>
<dbReference type="InterPro" id="IPR003439">
    <property type="entry name" value="ABC_transporter-like_ATP-bd"/>
</dbReference>
<organism evidence="9 10">
    <name type="scientific">Lentilactobacillus diolivorans DSM 14421</name>
    <dbReference type="NCBI Taxonomy" id="1423739"/>
    <lineage>
        <taxon>Bacteria</taxon>
        <taxon>Bacillati</taxon>
        <taxon>Bacillota</taxon>
        <taxon>Bacilli</taxon>
        <taxon>Lactobacillales</taxon>
        <taxon>Lactobacillaceae</taxon>
        <taxon>Lentilactobacillus</taxon>
    </lineage>
</organism>
<dbReference type="CDD" id="cd03257">
    <property type="entry name" value="ABC_NikE_OppD_transporters"/>
    <property type="match status" value="1"/>
</dbReference>
<dbReference type="GO" id="GO:0005886">
    <property type="term" value="C:plasma membrane"/>
    <property type="evidence" value="ECO:0007669"/>
    <property type="project" value="UniProtKB-SubCell"/>
</dbReference>
<evidence type="ECO:0000256" key="4">
    <source>
        <dbReference type="ARBA" id="ARBA00022741"/>
    </source>
</evidence>
<evidence type="ECO:0000259" key="8">
    <source>
        <dbReference type="PROSITE" id="PS50893"/>
    </source>
</evidence>
<evidence type="ECO:0000256" key="6">
    <source>
        <dbReference type="ARBA" id="ARBA00022856"/>
    </source>
</evidence>
<reference evidence="9 10" key="1">
    <citation type="journal article" date="2015" name="Genome Announc.">
        <title>Expanding the biotechnology potential of lactobacilli through comparative genomics of 213 strains and associated genera.</title>
        <authorList>
            <person name="Sun Z."/>
            <person name="Harris H.M."/>
            <person name="McCann A."/>
            <person name="Guo C."/>
            <person name="Argimon S."/>
            <person name="Zhang W."/>
            <person name="Yang X."/>
            <person name="Jeffery I.B."/>
            <person name="Cooney J.C."/>
            <person name="Kagawa T.F."/>
            <person name="Liu W."/>
            <person name="Song Y."/>
            <person name="Salvetti E."/>
            <person name="Wrobel A."/>
            <person name="Rasinkangas P."/>
            <person name="Parkhill J."/>
            <person name="Rea M.C."/>
            <person name="O'Sullivan O."/>
            <person name="Ritari J."/>
            <person name="Douillard F.P."/>
            <person name="Paul Ross R."/>
            <person name="Yang R."/>
            <person name="Briner A.E."/>
            <person name="Felis G.E."/>
            <person name="de Vos W.M."/>
            <person name="Barrangou R."/>
            <person name="Klaenhammer T.R."/>
            <person name="Caufield P.W."/>
            <person name="Cui Y."/>
            <person name="Zhang H."/>
            <person name="O'Toole P.W."/>
        </authorList>
    </citation>
    <scope>NUCLEOTIDE SEQUENCE [LARGE SCALE GENOMIC DNA]</scope>
    <source>
        <strain evidence="9 10">DSM 14421</strain>
    </source>
</reference>
<dbReference type="GO" id="GO:0015031">
    <property type="term" value="P:protein transport"/>
    <property type="evidence" value="ECO:0007669"/>
    <property type="project" value="UniProtKB-KW"/>
</dbReference>
<dbReference type="InterPro" id="IPR027417">
    <property type="entry name" value="P-loop_NTPase"/>
</dbReference>
<gene>
    <name evidence="9" type="ORF">FC85_GL002930</name>
</gene>
<comment type="subcellular location">
    <subcellularLocation>
        <location evidence="1">Cell membrane</location>
        <topology evidence="1">Peripheral membrane protein</topology>
    </subcellularLocation>
</comment>
<protein>
    <submittedName>
        <fullName evidence="9">ABC superfamily ATP binding cassette transporter, ABC protein</fullName>
    </submittedName>
</protein>
<dbReference type="FunFam" id="3.40.50.300:FF:000016">
    <property type="entry name" value="Oligopeptide ABC transporter ATP-binding component"/>
    <property type="match status" value="1"/>
</dbReference>
<accession>A0A0R1SF85</accession>
<evidence type="ECO:0000256" key="7">
    <source>
        <dbReference type="ARBA" id="ARBA00022927"/>
    </source>
</evidence>
<dbReference type="InterPro" id="IPR017871">
    <property type="entry name" value="ABC_transporter-like_CS"/>
</dbReference>
<dbReference type="STRING" id="1423739.FC85_GL002930"/>
<comment type="caution">
    <text evidence="9">The sequence shown here is derived from an EMBL/GenBank/DDBJ whole genome shotgun (WGS) entry which is preliminary data.</text>
</comment>
<keyword evidence="7" id="KW-0653">Protein transport</keyword>
<comment type="similarity">
    <text evidence="2">Belongs to the ABC transporter superfamily.</text>
</comment>
<evidence type="ECO:0000256" key="1">
    <source>
        <dbReference type="ARBA" id="ARBA00004202"/>
    </source>
</evidence>
<keyword evidence="3" id="KW-0813">Transport</keyword>
<dbReference type="PATRIC" id="fig|1423739.3.peg.3048"/>
<dbReference type="Proteomes" id="UP000052013">
    <property type="component" value="Unassembled WGS sequence"/>
</dbReference>
<dbReference type="PROSITE" id="PS00211">
    <property type="entry name" value="ABC_TRANSPORTER_1"/>
    <property type="match status" value="1"/>
</dbReference>
<sequence>MVFGKNRQRQMAVNDVSFQIPRGKTIGLVGESGSGKSTIARAISKIGPITSGRVNYEGKSIEQFNSADKRKFRRNVQMIFQDPFESLNPRLKVGEIIAEGIDNFHLAKNKHDRFHQVEALLISVGLPVDAIDRYPHEFSGGQRQRIGIARALAIQPKFLILDEPVSALDVSIQAQIINLLKDIQKQRNLTYLFIAHDLSIVRYISDSILVMYKGRIVETGPAEEVYQHPLHQYTRSLLSAAPQADLYYERRKKFVTYDRDQFNLTGKLVEVEPDHWVLQAPAK</sequence>
<dbReference type="AlphaFoldDB" id="A0A0R1SF85"/>
<dbReference type="Pfam" id="PF00005">
    <property type="entry name" value="ABC_tran"/>
    <property type="match status" value="1"/>
</dbReference>
<dbReference type="GO" id="GO:0005524">
    <property type="term" value="F:ATP binding"/>
    <property type="evidence" value="ECO:0007669"/>
    <property type="project" value="UniProtKB-KW"/>
</dbReference>
<evidence type="ECO:0000313" key="10">
    <source>
        <dbReference type="Proteomes" id="UP000052013"/>
    </source>
</evidence>
<dbReference type="GO" id="GO:0055085">
    <property type="term" value="P:transmembrane transport"/>
    <property type="evidence" value="ECO:0007669"/>
    <property type="project" value="UniProtKB-ARBA"/>
</dbReference>
<dbReference type="SUPFAM" id="SSF52540">
    <property type="entry name" value="P-loop containing nucleoside triphosphate hydrolases"/>
    <property type="match status" value="1"/>
</dbReference>
<name>A0A0R1SF85_9LACO</name>
<feature type="domain" description="ABC transporter" evidence="8">
    <location>
        <begin position="2"/>
        <end position="238"/>
    </location>
</feature>
<evidence type="ECO:0000313" key="9">
    <source>
        <dbReference type="EMBL" id="KRL66084.1"/>
    </source>
</evidence>
<keyword evidence="5" id="KW-0067">ATP-binding</keyword>
<proteinExistence type="inferred from homology"/>
<dbReference type="SMART" id="SM00382">
    <property type="entry name" value="AAA"/>
    <property type="match status" value="1"/>
</dbReference>
<dbReference type="GO" id="GO:0015833">
    <property type="term" value="P:peptide transport"/>
    <property type="evidence" value="ECO:0007669"/>
    <property type="project" value="UniProtKB-KW"/>
</dbReference>
<evidence type="ECO:0000256" key="5">
    <source>
        <dbReference type="ARBA" id="ARBA00022840"/>
    </source>
</evidence>
<dbReference type="PANTHER" id="PTHR43776">
    <property type="entry name" value="TRANSPORT ATP-BINDING PROTEIN"/>
    <property type="match status" value="1"/>
</dbReference>
<dbReference type="GO" id="GO:0016887">
    <property type="term" value="F:ATP hydrolysis activity"/>
    <property type="evidence" value="ECO:0007669"/>
    <property type="project" value="InterPro"/>
</dbReference>